<organism evidence="1 2">
    <name type="scientific">Botrytis deweyae</name>
    <dbReference type="NCBI Taxonomy" id="2478750"/>
    <lineage>
        <taxon>Eukaryota</taxon>
        <taxon>Fungi</taxon>
        <taxon>Dikarya</taxon>
        <taxon>Ascomycota</taxon>
        <taxon>Pezizomycotina</taxon>
        <taxon>Leotiomycetes</taxon>
        <taxon>Helotiales</taxon>
        <taxon>Sclerotiniaceae</taxon>
        <taxon>Botrytis</taxon>
    </lineage>
</organism>
<proteinExistence type="predicted"/>
<dbReference type="PANTHER" id="PTHR11014:SF63">
    <property type="entry name" value="METALLOPEPTIDASE, PUTATIVE (AFU_ORTHOLOGUE AFUA_6G09600)-RELATED"/>
    <property type="match status" value="1"/>
</dbReference>
<reference evidence="1 2" key="1">
    <citation type="journal article" date="2020" name="Genome Biol. Evol.">
        <title>Comparative genomics of Sclerotiniaceae.</title>
        <authorList>
            <person name="Valero Jimenez C.A."/>
            <person name="Steentjes M."/>
            <person name="Scholten O.E."/>
            <person name="Van Kan J.A.L."/>
        </authorList>
    </citation>
    <scope>NUCLEOTIDE SEQUENCE [LARGE SCALE GENOMIC DNA]</scope>
    <source>
        <strain evidence="1 2">B1</strain>
    </source>
</reference>
<comment type="caution">
    <text evidence="1">The sequence shown here is derived from an EMBL/GenBank/DDBJ whole genome shotgun (WGS) entry which is preliminary data.</text>
</comment>
<protein>
    <recommendedName>
        <fullName evidence="3">Peptidase M20 dimerisation domain-containing protein</fullName>
    </recommendedName>
</protein>
<evidence type="ECO:0000313" key="2">
    <source>
        <dbReference type="Proteomes" id="UP000783213"/>
    </source>
</evidence>
<dbReference type="EMBL" id="RCSX01000002">
    <property type="protein sequence ID" value="KAF7938721.1"/>
    <property type="molecule type" value="Genomic_DNA"/>
</dbReference>
<keyword evidence="2" id="KW-1185">Reference proteome</keyword>
<dbReference type="SUPFAM" id="SSF55031">
    <property type="entry name" value="Bacterial exopeptidase dimerisation domain"/>
    <property type="match status" value="1"/>
</dbReference>
<sequence length="190" mass="20976">MIALGGGAILTAVDSFDSYRGAIQSIVTKVVRPEEFAVIGCASIHVGSTANIIPDFVDLKISIRSYNPSIHERLVEAVKRVVYSECEISGSLAIREPIFTTTMHAPPTVNDFPEAEILKKSFGEYFGRNLIPADHFGASEDISYLALGCDAPYVFYNFGCVDEDTWEEAKFKETMEDIPHNRSAFFAPKI</sequence>
<name>A0ABQ7J0E9_9HELO</name>
<accession>A0ABQ7J0E9</accession>
<dbReference type="GeneID" id="62227833"/>
<gene>
    <name evidence="1" type="ORF">EAE98_001059</name>
</gene>
<dbReference type="PANTHER" id="PTHR11014">
    <property type="entry name" value="PEPTIDASE M20 FAMILY MEMBER"/>
    <property type="match status" value="1"/>
</dbReference>
<dbReference type="RefSeq" id="XP_038814942.1">
    <property type="nucleotide sequence ID" value="XM_038948676.1"/>
</dbReference>
<dbReference type="Proteomes" id="UP000783213">
    <property type="component" value="Unassembled WGS sequence"/>
</dbReference>
<evidence type="ECO:0008006" key="3">
    <source>
        <dbReference type="Google" id="ProtNLM"/>
    </source>
</evidence>
<dbReference type="Gene3D" id="3.30.70.360">
    <property type="match status" value="1"/>
</dbReference>
<evidence type="ECO:0000313" key="1">
    <source>
        <dbReference type="EMBL" id="KAF7938721.1"/>
    </source>
</evidence>
<dbReference type="InterPro" id="IPR017439">
    <property type="entry name" value="Amidohydrolase"/>
</dbReference>
<dbReference type="InterPro" id="IPR036264">
    <property type="entry name" value="Bact_exopeptidase_dim_dom"/>
</dbReference>